<dbReference type="SUPFAM" id="SSF63737">
    <property type="entry name" value="Leukotriene A4 hydrolase N-terminal domain"/>
    <property type="match status" value="1"/>
</dbReference>
<accession>A0A099KZX7</accession>
<feature type="domain" description="Aminopeptidase N-like N-terminal" evidence="5">
    <location>
        <begin position="128"/>
        <end position="300"/>
    </location>
</feature>
<reference evidence="6 7" key="1">
    <citation type="submission" date="2014-08" db="EMBL/GenBank/DDBJ databases">
        <title>Genomic and Phenotypic Diversity of Colwellia psychrerythraea strains from Disparate Marine Basins.</title>
        <authorList>
            <person name="Techtmann S.M."/>
            <person name="Stelling S.C."/>
            <person name="Utturkar S.M."/>
            <person name="Alshibli N."/>
            <person name="Harris A."/>
            <person name="Brown S.D."/>
            <person name="Hazen T.C."/>
        </authorList>
    </citation>
    <scope>NUCLEOTIDE SEQUENCE [LARGE SCALE GENOMIC DNA]</scope>
    <source>
        <strain evidence="6 7">GAB14E</strain>
    </source>
</reference>
<feature type="domain" description="Peptidase M1 membrane alanine aminopeptidase" evidence="4">
    <location>
        <begin position="407"/>
        <end position="548"/>
    </location>
</feature>
<evidence type="ECO:0000259" key="5">
    <source>
        <dbReference type="Pfam" id="PF17900"/>
    </source>
</evidence>
<protein>
    <submittedName>
        <fullName evidence="6">Peptidase M1 membrane alanine aminopeptidase</fullName>
    </submittedName>
</protein>
<dbReference type="InterPro" id="IPR034015">
    <property type="entry name" value="M1_LTA4H"/>
</dbReference>
<keyword evidence="2" id="KW-0862">Zinc</keyword>
<feature type="chain" id="PRO_5001957740" evidence="3">
    <location>
        <begin position="22"/>
        <end position="621"/>
    </location>
</feature>
<dbReference type="InterPro" id="IPR027268">
    <property type="entry name" value="Peptidase_M4/M1_CTD_sf"/>
</dbReference>
<dbReference type="Proteomes" id="UP000029868">
    <property type="component" value="Unassembled WGS sequence"/>
</dbReference>
<dbReference type="Pfam" id="PF01433">
    <property type="entry name" value="Peptidase_M1"/>
    <property type="match status" value="1"/>
</dbReference>
<keyword evidence="2" id="KW-0479">Metal-binding</keyword>
<dbReference type="InterPro" id="IPR045357">
    <property type="entry name" value="Aminopeptidase_N-like_N"/>
</dbReference>
<evidence type="ECO:0000313" key="6">
    <source>
        <dbReference type="EMBL" id="KGJ95163.1"/>
    </source>
</evidence>
<evidence type="ECO:0000256" key="3">
    <source>
        <dbReference type="SAM" id="SignalP"/>
    </source>
</evidence>
<feature type="active site" description="Proton acceptor" evidence="1">
    <location>
        <position position="414"/>
    </location>
</feature>
<comment type="caution">
    <text evidence="6">The sequence shown here is derived from an EMBL/GenBank/DDBJ whole genome shotgun (WGS) entry which is preliminary data.</text>
</comment>
<feature type="binding site" evidence="2">
    <location>
        <position position="413"/>
    </location>
    <ligand>
        <name>Zn(2+)</name>
        <dbReference type="ChEBI" id="CHEBI:29105"/>
        <note>catalytic</note>
    </ligand>
</feature>
<dbReference type="RefSeq" id="WP_231562009.1">
    <property type="nucleotide sequence ID" value="NZ_JQEC01000015.1"/>
</dbReference>
<comment type="cofactor">
    <cofactor evidence="2">
        <name>Zn(2+)</name>
        <dbReference type="ChEBI" id="CHEBI:29105"/>
    </cofactor>
    <text evidence="2">Binds 1 zinc ion per subunit.</text>
</comment>
<dbReference type="GO" id="GO:0008237">
    <property type="term" value="F:metallopeptidase activity"/>
    <property type="evidence" value="ECO:0007669"/>
    <property type="project" value="InterPro"/>
</dbReference>
<feature type="binding site" evidence="2">
    <location>
        <position position="436"/>
    </location>
    <ligand>
        <name>Zn(2+)</name>
        <dbReference type="ChEBI" id="CHEBI:29105"/>
        <note>catalytic</note>
    </ligand>
</feature>
<evidence type="ECO:0000256" key="2">
    <source>
        <dbReference type="PIRSR" id="PIRSR634015-3"/>
    </source>
</evidence>
<sequence>MKLTKLLLFLFVYLTSIASFASDTELIIVSSKDKQAIEGAIIYDKQSRVAYRSDSQGKVIVDSVIKFVQIKAKYHRPQLLSVTELTSNIIVMAHDEKLLVAEQQLSYPKKNKLWGNYSEYRSNNDLLSYDLSIKVDPENKHISGNNKIRFKMLKADNKIQLDLYQNLNIDKILYHGHPLKYERELNTVYITFPNTLKKGDVEEVDFHYSGYPQATGRFGCFTFKKDSLGKHWINTACQGTGSMVWWPNKDQQPDEVENMIMRVSVPSDLKNISNGRLIQTNILEDGYTEYVWQTLNPINNYSVSLNIGNYVHFGEKLGQLTLDYYVLPQDLDKAKQQFKQAKPMMVSYQKYFGEYPFIDDGYKLIQAPYTGMEHQSAVTYGNGFQNGYNRGPDVTADWTGVGVSLKFDFIIIHETGHEWFGNSLTSYDFSDSWIHEGWCTYAEAVYVEDQFGYDDAIKYINGYKNKVENKFPIIGQPSVAHWPTSDIYFKGTLFINTLRHIVNDDEKWWAGVKAYTTGFKKSHLYTVDVLNFFNQYFNDDFEKVFDQYLYFNTIPTLEVSKSKGQVRYRWQSDVDDFNMPIDARVGGDKIRLYPKNTWQTIATTGDFSVLEELFYIHVKEV</sequence>
<keyword evidence="3" id="KW-0732">Signal</keyword>
<dbReference type="Pfam" id="PF17900">
    <property type="entry name" value="Peptidase_M1_N"/>
    <property type="match status" value="1"/>
</dbReference>
<evidence type="ECO:0000313" key="7">
    <source>
        <dbReference type="Proteomes" id="UP000029868"/>
    </source>
</evidence>
<dbReference type="InterPro" id="IPR014782">
    <property type="entry name" value="Peptidase_M1_dom"/>
</dbReference>
<keyword evidence="6" id="KW-0378">Hydrolase</keyword>
<dbReference type="SUPFAM" id="SSF55486">
    <property type="entry name" value="Metalloproteases ('zincins'), catalytic domain"/>
    <property type="match status" value="1"/>
</dbReference>
<dbReference type="PATRIC" id="fig|28229.3.peg.1552"/>
<evidence type="ECO:0000256" key="1">
    <source>
        <dbReference type="PIRSR" id="PIRSR634015-1"/>
    </source>
</evidence>
<keyword evidence="6" id="KW-0031">Aminopeptidase</keyword>
<dbReference type="CDD" id="cd09603">
    <property type="entry name" value="M1_APN_like"/>
    <property type="match status" value="1"/>
</dbReference>
<feature type="signal peptide" evidence="3">
    <location>
        <begin position="1"/>
        <end position="21"/>
    </location>
</feature>
<feature type="active site" description="Proton donor" evidence="1">
    <location>
        <position position="488"/>
    </location>
</feature>
<name>A0A099KZX7_COLPS</name>
<dbReference type="Gene3D" id="1.10.390.10">
    <property type="entry name" value="Neutral Protease Domain 2"/>
    <property type="match status" value="1"/>
</dbReference>
<dbReference type="GO" id="GO:0004177">
    <property type="term" value="F:aminopeptidase activity"/>
    <property type="evidence" value="ECO:0007669"/>
    <property type="project" value="UniProtKB-KW"/>
</dbReference>
<dbReference type="AlphaFoldDB" id="A0A099KZX7"/>
<gene>
    <name evidence="6" type="ORF">GAB14E_1945</name>
</gene>
<dbReference type="PANTHER" id="PTHR45726:SF3">
    <property type="entry name" value="LEUKOTRIENE A-4 HYDROLASE"/>
    <property type="match status" value="1"/>
</dbReference>
<keyword evidence="6" id="KW-0645">Protease</keyword>
<dbReference type="EMBL" id="JQEC01000015">
    <property type="protein sequence ID" value="KGJ95163.1"/>
    <property type="molecule type" value="Genomic_DNA"/>
</dbReference>
<dbReference type="Gene3D" id="2.60.40.1730">
    <property type="entry name" value="tricorn interacting facor f3 domain"/>
    <property type="match status" value="1"/>
</dbReference>
<dbReference type="PANTHER" id="PTHR45726">
    <property type="entry name" value="LEUKOTRIENE A-4 HYDROLASE"/>
    <property type="match status" value="1"/>
</dbReference>
<dbReference type="InterPro" id="IPR042097">
    <property type="entry name" value="Aminopeptidase_N-like_N_sf"/>
</dbReference>
<proteinExistence type="predicted"/>
<dbReference type="GO" id="GO:0008270">
    <property type="term" value="F:zinc ion binding"/>
    <property type="evidence" value="ECO:0007669"/>
    <property type="project" value="InterPro"/>
</dbReference>
<feature type="binding site" evidence="2">
    <location>
        <position position="417"/>
    </location>
    <ligand>
        <name>Zn(2+)</name>
        <dbReference type="ChEBI" id="CHEBI:29105"/>
        <note>catalytic</note>
    </ligand>
</feature>
<evidence type="ECO:0000259" key="4">
    <source>
        <dbReference type="Pfam" id="PF01433"/>
    </source>
</evidence>
<organism evidence="6 7">
    <name type="scientific">Colwellia psychrerythraea</name>
    <name type="common">Vibrio psychroerythus</name>
    <dbReference type="NCBI Taxonomy" id="28229"/>
    <lineage>
        <taxon>Bacteria</taxon>
        <taxon>Pseudomonadati</taxon>
        <taxon>Pseudomonadota</taxon>
        <taxon>Gammaproteobacteria</taxon>
        <taxon>Alteromonadales</taxon>
        <taxon>Colwelliaceae</taxon>
        <taxon>Colwellia</taxon>
    </lineage>
</organism>